<organism evidence="3">
    <name type="scientific">Salmonella enterica</name>
    <name type="common">Salmonella choleraesuis</name>
    <dbReference type="NCBI Taxonomy" id="28901"/>
    <lineage>
        <taxon>Bacteria</taxon>
        <taxon>Pseudomonadati</taxon>
        <taxon>Pseudomonadota</taxon>
        <taxon>Gammaproteobacteria</taxon>
        <taxon>Enterobacterales</taxon>
        <taxon>Enterobacteriaceae</taxon>
        <taxon>Salmonella</taxon>
    </lineage>
</organism>
<sequence>MTDITANVVVSNPRPIFTDSRTFRAVANGRIYIGQIDTDPVNPENQIPVYIENEDGTHVQIAQPLVINSAGKIVYNGQLVKIVTVQGHSMAIYDAYGSQVDYISNVLKYDPDQLELRLMNQDGYKYIGRCKTIDNLRAIEPTVENQLINVVEHTDGIGIGGGFFEYDSKDHSSTDDDGITIVTSGGKRWKRICNEVYADYYGIIPDGVNAVQDKINKALQAAKNTKIKQLILSEGSYGINSALKIPSYVRLRGAGKLKTTIFALASMPITENCIQNELYEYKVFRTNYDTDIRIEDLGVDANNRARNPSETWMDATQGTTILFSTVSHSSIKNVYCKRGLQHGIDICAGYYFDDGNIDNNAVGGSYDIVVEDTFVQNSQLDDLITTHNSSNIVINRCRVWNDDPFQVWKDNQHGIEIDEGSYNVTVMDCYAENVITGFQQKGHATTMPARSVRFIRCYAKDCVYSFQIEHRNSQNIPLGQHMQARNSVIEDCTSDNANNYKYMSLHARAVYVIGFFGVYVRNLRVIGGGGNIYLTGGAKYLNFDGIQWTGVYSGASNTTSEGLIHIETGAAVDDYCIRDFICEDTVTVPLIRDLTDTIVQRNISNIRGYGGDATIPMIAIAPSLGDNIANISNSGTWACALRDMARSVGQGDYAQSVSFQNGFIFISGNGKPNGVIAGKPGAVYVNTASGFQYLCTAIGKDNWVPITTGV</sequence>
<dbReference type="SUPFAM" id="SSF51126">
    <property type="entry name" value="Pectin lyase-like"/>
    <property type="match status" value="1"/>
</dbReference>
<dbReference type="InterPro" id="IPR009093">
    <property type="entry name" value="P22_tailspike_N"/>
</dbReference>
<protein>
    <recommendedName>
        <fullName evidence="4">Phage tail protein</fullName>
    </recommendedName>
</protein>
<reference evidence="3" key="1">
    <citation type="submission" date="2018-10" db="EMBL/GenBank/DDBJ databases">
        <authorList>
            <consortium name="PulseNet: The National Subtyping Network for Foodborne Disease Surveillance"/>
            <person name="Tarr C.L."/>
            <person name="Trees E."/>
            <person name="Katz L.S."/>
            <person name="Carleton-Romer H.A."/>
            <person name="Stroika S."/>
            <person name="Kucerova Z."/>
            <person name="Roache K.F."/>
            <person name="Sabol A.L."/>
            <person name="Besser J."/>
            <person name="Gerner-Smidt P."/>
        </authorList>
    </citation>
    <scope>NUCLEOTIDE SEQUENCE [LARGE SCALE GENOMIC DNA]</scope>
    <source>
        <strain evidence="3">PNUSAS038541</strain>
    </source>
</reference>
<dbReference type="InterPro" id="IPR011050">
    <property type="entry name" value="Pectin_lyase_fold/virulence"/>
</dbReference>
<dbReference type="Proteomes" id="UP000885392">
    <property type="component" value="Unassembled WGS sequence"/>
</dbReference>
<proteinExistence type="predicted"/>
<comment type="caution">
    <text evidence="3">The sequence shown here is derived from an EMBL/GenBank/DDBJ whole genome shotgun (WGS) entry which is preliminary data.</text>
</comment>
<dbReference type="AlphaFoldDB" id="A0A3R0XUM4"/>
<dbReference type="InterPro" id="IPR012334">
    <property type="entry name" value="Pectin_lyas_fold"/>
</dbReference>
<dbReference type="Gene3D" id="2.160.20.10">
    <property type="entry name" value="Single-stranded right-handed beta-helix, Pectin lyase-like"/>
    <property type="match status" value="1"/>
</dbReference>
<evidence type="ECO:0000259" key="2">
    <source>
        <dbReference type="Pfam" id="PF12708"/>
    </source>
</evidence>
<dbReference type="InterPro" id="IPR024535">
    <property type="entry name" value="RHGA/B-epi-like_pectate_lyase"/>
</dbReference>
<evidence type="ECO:0008006" key="4">
    <source>
        <dbReference type="Google" id="ProtNLM"/>
    </source>
</evidence>
<dbReference type="SUPFAM" id="SSF51327">
    <property type="entry name" value="Head-binding domain of phage P22 tailspike protein"/>
    <property type="match status" value="1"/>
</dbReference>
<accession>A0A3R0XUM4</accession>
<feature type="domain" description="Bacteriophage P22 tailspike N-terminal" evidence="1">
    <location>
        <begin position="1"/>
        <end position="113"/>
    </location>
</feature>
<dbReference type="Gene3D" id="2.170.14.10">
    <property type="entry name" value="Phage P22 tailspike-like, N-terminal domain"/>
    <property type="match status" value="1"/>
</dbReference>
<dbReference type="InterPro" id="IPR036730">
    <property type="entry name" value="P22_tailspike_N_sf"/>
</dbReference>
<gene>
    <name evidence="3" type="ORF">EAK82_07620</name>
</gene>
<feature type="domain" description="Rhamnogalacturonase A/B/Epimerase-like pectate lyase" evidence="2">
    <location>
        <begin position="201"/>
        <end position="438"/>
    </location>
</feature>
<dbReference type="Pfam" id="PF09008">
    <property type="entry name" value="Head_binding"/>
    <property type="match status" value="1"/>
</dbReference>
<dbReference type="EMBL" id="RVIJ01000004">
    <property type="protein sequence ID" value="MLW00136.1"/>
    <property type="molecule type" value="Genomic_DNA"/>
</dbReference>
<name>A0A3R0XUM4_SALER</name>
<evidence type="ECO:0000313" key="3">
    <source>
        <dbReference type="EMBL" id="MLW00136.1"/>
    </source>
</evidence>
<evidence type="ECO:0000259" key="1">
    <source>
        <dbReference type="Pfam" id="PF09008"/>
    </source>
</evidence>
<dbReference type="Pfam" id="PF12708">
    <property type="entry name" value="Pect-lyase_RHGA_epim"/>
    <property type="match status" value="1"/>
</dbReference>